<name>A0ABW3RRM5_9BACL</name>
<protein>
    <submittedName>
        <fullName evidence="5">Peptidoglycan DD-metalloendopeptidase family protein</fullName>
    </submittedName>
</protein>
<evidence type="ECO:0000256" key="2">
    <source>
        <dbReference type="SAM" id="MobiDB-lite"/>
    </source>
</evidence>
<dbReference type="SUPFAM" id="SSF51261">
    <property type="entry name" value="Duplicated hybrid motif"/>
    <property type="match status" value="1"/>
</dbReference>
<dbReference type="Gene3D" id="2.70.70.10">
    <property type="entry name" value="Glucose Permease (Domain IIA)"/>
    <property type="match status" value="1"/>
</dbReference>
<dbReference type="PANTHER" id="PTHR21666">
    <property type="entry name" value="PEPTIDASE-RELATED"/>
    <property type="match status" value="1"/>
</dbReference>
<dbReference type="InterPro" id="IPR016047">
    <property type="entry name" value="M23ase_b-sheet_dom"/>
</dbReference>
<accession>A0ABW3RRM5</accession>
<feature type="region of interest" description="Disordered" evidence="2">
    <location>
        <begin position="120"/>
        <end position="155"/>
    </location>
</feature>
<proteinExistence type="predicted"/>
<dbReference type="Proteomes" id="UP001597262">
    <property type="component" value="Unassembled WGS sequence"/>
</dbReference>
<dbReference type="Pfam" id="PF01551">
    <property type="entry name" value="Peptidase_M23"/>
    <property type="match status" value="1"/>
</dbReference>
<dbReference type="InterPro" id="IPR011055">
    <property type="entry name" value="Dup_hybrid_motif"/>
</dbReference>
<dbReference type="EMBL" id="JBHTLM010000001">
    <property type="protein sequence ID" value="MFD1175128.1"/>
    <property type="molecule type" value="Genomic_DNA"/>
</dbReference>
<keyword evidence="3" id="KW-1133">Transmembrane helix</keyword>
<keyword evidence="3" id="KW-0812">Transmembrane</keyword>
<dbReference type="RefSeq" id="WP_379316155.1">
    <property type="nucleotide sequence ID" value="NZ_JBHTLM010000001.1"/>
</dbReference>
<evidence type="ECO:0000259" key="4">
    <source>
        <dbReference type="Pfam" id="PF01551"/>
    </source>
</evidence>
<gene>
    <name evidence="5" type="ORF">ACFQ3W_02230</name>
</gene>
<evidence type="ECO:0000256" key="3">
    <source>
        <dbReference type="SAM" id="Phobius"/>
    </source>
</evidence>
<keyword evidence="1" id="KW-0175">Coiled coil</keyword>
<dbReference type="InterPro" id="IPR050570">
    <property type="entry name" value="Cell_wall_metabolism_enzyme"/>
</dbReference>
<evidence type="ECO:0000313" key="6">
    <source>
        <dbReference type="Proteomes" id="UP001597262"/>
    </source>
</evidence>
<reference evidence="6" key="1">
    <citation type="journal article" date="2019" name="Int. J. Syst. Evol. Microbiol.">
        <title>The Global Catalogue of Microorganisms (GCM) 10K type strain sequencing project: providing services to taxonomists for standard genome sequencing and annotation.</title>
        <authorList>
            <consortium name="The Broad Institute Genomics Platform"/>
            <consortium name="The Broad Institute Genome Sequencing Center for Infectious Disease"/>
            <person name="Wu L."/>
            <person name="Ma J."/>
        </authorList>
    </citation>
    <scope>NUCLEOTIDE SEQUENCE [LARGE SCALE GENOMIC DNA]</scope>
    <source>
        <strain evidence="6">CCUG 59189</strain>
    </source>
</reference>
<keyword evidence="6" id="KW-1185">Reference proteome</keyword>
<feature type="coiled-coil region" evidence="1">
    <location>
        <begin position="81"/>
        <end position="118"/>
    </location>
</feature>
<feature type="domain" description="M23ase beta-sheet core" evidence="4">
    <location>
        <begin position="232"/>
        <end position="326"/>
    </location>
</feature>
<evidence type="ECO:0000313" key="5">
    <source>
        <dbReference type="EMBL" id="MFD1175128.1"/>
    </source>
</evidence>
<feature type="compositionally biased region" description="Polar residues" evidence="2">
    <location>
        <begin position="123"/>
        <end position="132"/>
    </location>
</feature>
<sequence length="338" mass="36977">MKLGFRKKINRKYTLLVVPEGTNPVFRFKFRFAHLLILLITASVLLCTVLILFAINRYHSGHIGRLEAKLATSSSPISNTAVGKERALDSLLAELMDLSEKSKTIETKLSELEQLEAELKSVTGGSKTPSQVKSPSSNNAKAPSSEAGGVGGESIPLSEQDIKALIKETKQEISTSLEQMPDLQQRLEKMSISIEDYKQAMRILPTYWPTTSDRTTSEFGNRRDPFTGRLTFHSGLDIGGKIGDPIYAAAEGKVTETGHTDARGNYIVLTHPSGLKTIYMHLEKILVTTDKSVAQGDTIAELGSTGRSTGPHLHVEVIKDGVTVNPELYLSKPGKEEE</sequence>
<comment type="caution">
    <text evidence="5">The sequence shown here is derived from an EMBL/GenBank/DDBJ whole genome shotgun (WGS) entry which is preliminary data.</text>
</comment>
<keyword evidence="3" id="KW-0472">Membrane</keyword>
<feature type="compositionally biased region" description="Low complexity" evidence="2">
    <location>
        <begin position="133"/>
        <end position="145"/>
    </location>
</feature>
<organism evidence="5 6">
    <name type="scientific">Paenibacillus puldeungensis</name>
    <dbReference type="NCBI Taxonomy" id="696536"/>
    <lineage>
        <taxon>Bacteria</taxon>
        <taxon>Bacillati</taxon>
        <taxon>Bacillota</taxon>
        <taxon>Bacilli</taxon>
        <taxon>Bacillales</taxon>
        <taxon>Paenibacillaceae</taxon>
        <taxon>Paenibacillus</taxon>
    </lineage>
</organism>
<feature type="coiled-coil region" evidence="1">
    <location>
        <begin position="166"/>
        <end position="200"/>
    </location>
</feature>
<evidence type="ECO:0000256" key="1">
    <source>
        <dbReference type="SAM" id="Coils"/>
    </source>
</evidence>
<dbReference type="CDD" id="cd12797">
    <property type="entry name" value="M23_peptidase"/>
    <property type="match status" value="1"/>
</dbReference>
<feature type="transmembrane region" description="Helical" evidence="3">
    <location>
        <begin position="35"/>
        <end position="55"/>
    </location>
</feature>
<dbReference type="PANTHER" id="PTHR21666:SF270">
    <property type="entry name" value="MUREIN HYDROLASE ACTIVATOR ENVC"/>
    <property type="match status" value="1"/>
</dbReference>